<reference evidence="4" key="1">
    <citation type="submission" date="2021-07" db="EMBL/GenBank/DDBJ databases">
        <title>Characterization of violacein-producing bacteria and related species.</title>
        <authorList>
            <person name="Wilson H.S."/>
            <person name="De Leon M.E."/>
        </authorList>
    </citation>
    <scope>NUCLEOTIDE SEQUENCE</scope>
    <source>
        <strain evidence="4">HSC-15S17</strain>
    </source>
</reference>
<name>A0AA41HDI9_9BURK</name>
<organism evidence="4 6">
    <name type="scientific">Duganella violaceipulchra</name>
    <dbReference type="NCBI Taxonomy" id="2849652"/>
    <lineage>
        <taxon>Bacteria</taxon>
        <taxon>Pseudomonadati</taxon>
        <taxon>Pseudomonadota</taxon>
        <taxon>Betaproteobacteria</taxon>
        <taxon>Burkholderiales</taxon>
        <taxon>Oxalobacteraceae</taxon>
        <taxon>Telluria group</taxon>
        <taxon>Duganella</taxon>
    </lineage>
</organism>
<dbReference type="PANTHER" id="PTHR43056:SF10">
    <property type="entry name" value="COCE_NOND FAMILY, PUTATIVE (AFU_ORTHOLOGUE AFUA_7G00600)-RELATED"/>
    <property type="match status" value="1"/>
</dbReference>
<keyword evidence="2" id="KW-0732">Signal</keyword>
<keyword evidence="1 4" id="KW-0378">Hydrolase</keyword>
<dbReference type="InterPro" id="IPR000383">
    <property type="entry name" value="Xaa-Pro-like_dom"/>
</dbReference>
<dbReference type="EMBL" id="JAHTGR010000008">
    <property type="protein sequence ID" value="MBV6322549.1"/>
    <property type="molecule type" value="Genomic_DNA"/>
</dbReference>
<feature type="domain" description="Xaa-Pro dipeptidyl-peptidase C-terminal" evidence="3">
    <location>
        <begin position="367"/>
        <end position="630"/>
    </location>
</feature>
<dbReference type="PANTHER" id="PTHR43056">
    <property type="entry name" value="PEPTIDASE S9 PROLYL OLIGOPEPTIDASE"/>
    <property type="match status" value="1"/>
</dbReference>
<dbReference type="Proteomes" id="UP001155901">
    <property type="component" value="Unassembled WGS sequence"/>
</dbReference>
<proteinExistence type="predicted"/>
<feature type="signal peptide" evidence="2">
    <location>
        <begin position="1"/>
        <end position="19"/>
    </location>
</feature>
<evidence type="ECO:0000259" key="3">
    <source>
        <dbReference type="SMART" id="SM00939"/>
    </source>
</evidence>
<gene>
    <name evidence="4" type="ORF">KVP70_16560</name>
    <name evidence="5" type="ORF">L1274_004503</name>
</gene>
<dbReference type="InterPro" id="IPR005674">
    <property type="entry name" value="CocE/Ser_esterase"/>
</dbReference>
<dbReference type="NCBIfam" id="TIGR00976">
    <property type="entry name" value="CocE_NonD"/>
    <property type="match status" value="1"/>
</dbReference>
<dbReference type="InterPro" id="IPR013736">
    <property type="entry name" value="Xaa-Pro_dipept_C"/>
</dbReference>
<dbReference type="RefSeq" id="WP_217943313.1">
    <property type="nucleotide sequence ID" value="NZ_JAHTGR010000008.1"/>
</dbReference>
<feature type="chain" id="PRO_5041316754" evidence="2">
    <location>
        <begin position="20"/>
        <end position="637"/>
    </location>
</feature>
<dbReference type="GO" id="GO:0008239">
    <property type="term" value="F:dipeptidyl-peptidase activity"/>
    <property type="evidence" value="ECO:0007669"/>
    <property type="project" value="InterPro"/>
</dbReference>
<dbReference type="EMBL" id="JALJZU010000009">
    <property type="protein sequence ID" value="MCP2010761.1"/>
    <property type="molecule type" value="Genomic_DNA"/>
</dbReference>
<sequence>MRDLAVAVLSTLMVNAATAQTSTPPMAPDIPAKFDTAVPNADYVKREVMIPMRDGVKLHTVLVIPKGAARAPMVLSRTPYNASGRAQRNVSPSVLATVGQGDEVMMENGYIRVYQDVRGKYGSEGEYVMTRPVKGALNNTRTDHSTDAWDTIDWLVKNTPESNGNVGMIGSSYEGFTVLMALVDPHPALKVAVPMSPMVDGWRGDDWFHNGAFRLPNLSYIAGQTAAKGSGKTLATGVYDDYEGALRGGSTADYAKQFGLDQLNFTRKLFEHPAYDGYWQQQALDKILAKRQMKVPTMTVVGYWDQEDIYGAYAFYSAVEPQDTANNKNFLVVGPWRHSGVNYEGSSLGAFKFTGDTALEFRRDVMQPFLDQYLKDGAPAADTPPVLFYQTGVNRWQRLPRWPLACEAGCPAPLKPIYLKPDFKLDFDAPQQDAGYDEYVSDPAKPVPFVPRPVHMSDANVWRPWLVSDQRGVSDRTDVLSYVSEPLKARLQIAGAAMVNLYASTTGTDTDWVVKLIDVYPDEVPSQPELGGYQLGIAMDIFRGRYRNSFEQPSPVTPGAVEKYRFALPNANHVFLPGHRVMVQIQSSWFPLYDRNPQTYVPNIFYAKPADYRKATLRVYHAGAESSALELPVVEGK</sequence>
<dbReference type="Pfam" id="PF02129">
    <property type="entry name" value="Peptidase_S15"/>
    <property type="match status" value="1"/>
</dbReference>
<dbReference type="SMART" id="SM00939">
    <property type="entry name" value="PepX_C"/>
    <property type="match status" value="1"/>
</dbReference>
<evidence type="ECO:0000313" key="5">
    <source>
        <dbReference type="EMBL" id="MCP2010761.1"/>
    </source>
</evidence>
<evidence type="ECO:0000313" key="4">
    <source>
        <dbReference type="EMBL" id="MBV6322549.1"/>
    </source>
</evidence>
<reference evidence="5" key="2">
    <citation type="submission" date="2022-03" db="EMBL/GenBank/DDBJ databases">
        <title>Genome Encyclopedia of Bacteria and Archaea VI: Functional Genomics of Type Strains.</title>
        <authorList>
            <person name="Whitman W."/>
        </authorList>
    </citation>
    <scope>NUCLEOTIDE SEQUENCE</scope>
    <source>
        <strain evidence="5">HSC-15S17</strain>
    </source>
</reference>
<evidence type="ECO:0000313" key="7">
    <source>
        <dbReference type="Proteomes" id="UP001162889"/>
    </source>
</evidence>
<accession>A0AA41HDI9</accession>
<dbReference type="InterPro" id="IPR050585">
    <property type="entry name" value="Xaa-Pro_dipeptidyl-ppase/CocE"/>
</dbReference>
<keyword evidence="7" id="KW-1185">Reference proteome</keyword>
<evidence type="ECO:0000256" key="1">
    <source>
        <dbReference type="ARBA" id="ARBA00022801"/>
    </source>
</evidence>
<dbReference type="AlphaFoldDB" id="A0AA41HDI9"/>
<comment type="caution">
    <text evidence="4">The sequence shown here is derived from an EMBL/GenBank/DDBJ whole genome shotgun (WGS) entry which is preliminary data.</text>
</comment>
<dbReference type="Pfam" id="PF08530">
    <property type="entry name" value="PepX_C"/>
    <property type="match status" value="1"/>
</dbReference>
<evidence type="ECO:0000256" key="2">
    <source>
        <dbReference type="SAM" id="SignalP"/>
    </source>
</evidence>
<protein>
    <submittedName>
        <fullName evidence="4">CocE/NonD family hydrolase</fullName>
    </submittedName>
</protein>
<evidence type="ECO:0000313" key="6">
    <source>
        <dbReference type="Proteomes" id="UP001155901"/>
    </source>
</evidence>
<dbReference type="Proteomes" id="UP001162889">
    <property type="component" value="Unassembled WGS sequence"/>
</dbReference>